<reference evidence="3" key="1">
    <citation type="journal article" date="2019" name="Int. J. Syst. Evol. Microbiol.">
        <title>The Global Catalogue of Microorganisms (GCM) 10K type strain sequencing project: providing services to taxonomists for standard genome sequencing and annotation.</title>
        <authorList>
            <consortium name="The Broad Institute Genomics Platform"/>
            <consortium name="The Broad Institute Genome Sequencing Center for Infectious Disease"/>
            <person name="Wu L."/>
            <person name="Ma J."/>
        </authorList>
    </citation>
    <scope>NUCLEOTIDE SEQUENCE [LARGE SCALE GENOMIC DNA]</scope>
    <source>
        <strain evidence="3">JCM 18715</strain>
    </source>
</reference>
<keyword evidence="1" id="KW-0812">Transmembrane</keyword>
<keyword evidence="3" id="KW-1185">Reference proteome</keyword>
<evidence type="ECO:0000313" key="2">
    <source>
        <dbReference type="EMBL" id="GAA5162118.1"/>
    </source>
</evidence>
<protein>
    <submittedName>
        <fullName evidence="2">Uncharacterized protein</fullName>
    </submittedName>
</protein>
<evidence type="ECO:0000256" key="1">
    <source>
        <dbReference type="SAM" id="Phobius"/>
    </source>
</evidence>
<sequence length="159" mass="17845">MYEVMYDSAVNSSAPASPYLWVFGWLIGATFVFLIVLDGRRSIVKRVFLSLFTVIWLILGSIGISNVASQKSTCTNWREIGHYLVTEGEISEFDPMPAGGHKEESFRLGDYKFSYSDFDVSRGCFNNAKSLGGPIDAGKKVRLFHSNGVIFRIEVWRDA</sequence>
<feature type="transmembrane region" description="Helical" evidence="1">
    <location>
        <begin position="49"/>
        <end position="68"/>
    </location>
</feature>
<proteinExistence type="predicted"/>
<dbReference type="EMBL" id="BAABLD010000005">
    <property type="protein sequence ID" value="GAA5162118.1"/>
    <property type="molecule type" value="Genomic_DNA"/>
</dbReference>
<feature type="transmembrane region" description="Helical" evidence="1">
    <location>
        <begin position="20"/>
        <end position="37"/>
    </location>
</feature>
<accession>A0ABP9QHM8</accession>
<keyword evidence="1" id="KW-1133">Transmembrane helix</keyword>
<dbReference type="Proteomes" id="UP001500547">
    <property type="component" value="Unassembled WGS sequence"/>
</dbReference>
<organism evidence="2 3">
    <name type="scientific">Viridibacterium curvum</name>
    <dbReference type="NCBI Taxonomy" id="1101404"/>
    <lineage>
        <taxon>Bacteria</taxon>
        <taxon>Pseudomonadati</taxon>
        <taxon>Pseudomonadota</taxon>
        <taxon>Betaproteobacteria</taxon>
        <taxon>Rhodocyclales</taxon>
        <taxon>Rhodocyclaceae</taxon>
        <taxon>Viridibacterium</taxon>
    </lineage>
</organism>
<name>A0ABP9QHM8_9RHOO</name>
<gene>
    <name evidence="2" type="ORF">GCM10025770_12460</name>
</gene>
<evidence type="ECO:0000313" key="3">
    <source>
        <dbReference type="Proteomes" id="UP001500547"/>
    </source>
</evidence>
<keyword evidence="1" id="KW-0472">Membrane</keyword>
<comment type="caution">
    <text evidence="2">The sequence shown here is derived from an EMBL/GenBank/DDBJ whole genome shotgun (WGS) entry which is preliminary data.</text>
</comment>